<dbReference type="SUPFAM" id="SSF49899">
    <property type="entry name" value="Concanavalin A-like lectins/glucanases"/>
    <property type="match status" value="1"/>
</dbReference>
<evidence type="ECO:0000256" key="2">
    <source>
        <dbReference type="PROSITE-ProRule" id="PRU00076"/>
    </source>
</evidence>
<name>A0A060Y325_ONCMY</name>
<dbReference type="PROSITE" id="PS50026">
    <property type="entry name" value="EGF_3"/>
    <property type="match status" value="1"/>
</dbReference>
<dbReference type="CDD" id="cd00054">
    <property type="entry name" value="EGF_CA"/>
    <property type="match status" value="1"/>
</dbReference>
<feature type="disulfide bond" evidence="2">
    <location>
        <begin position="25"/>
        <end position="34"/>
    </location>
</feature>
<dbReference type="EMBL" id="FR906214">
    <property type="protein sequence ID" value="CDQ83600.1"/>
    <property type="molecule type" value="Genomic_DNA"/>
</dbReference>
<accession>A0A060Y325</accession>
<dbReference type="InterPro" id="IPR000742">
    <property type="entry name" value="EGF"/>
</dbReference>
<evidence type="ECO:0000256" key="1">
    <source>
        <dbReference type="ARBA" id="ARBA00023157"/>
    </source>
</evidence>
<evidence type="ECO:0000259" key="3">
    <source>
        <dbReference type="PROSITE" id="PS50026"/>
    </source>
</evidence>
<dbReference type="Gene3D" id="2.60.120.200">
    <property type="match status" value="1"/>
</dbReference>
<keyword evidence="2" id="KW-0245">EGF-like domain</keyword>
<dbReference type="Gene3D" id="2.10.25.10">
    <property type="entry name" value="Laminin"/>
    <property type="match status" value="1"/>
</dbReference>
<proteinExistence type="predicted"/>
<reference evidence="4" key="2">
    <citation type="submission" date="2014-03" db="EMBL/GenBank/DDBJ databases">
        <authorList>
            <person name="Genoscope - CEA"/>
        </authorList>
    </citation>
    <scope>NUCLEOTIDE SEQUENCE</scope>
</reference>
<keyword evidence="1 2" id="KW-1015">Disulfide bond</keyword>
<sequence length="97" mass="10605">MTASGPSCGVHGTCLGEWGSFSCDCHPGYSGHKCDIALPEWSFVRDSMLRYQLRGGGSPRRTHIQLLLRTRSSTGTLLSMTSRDANEYIILEVSALL</sequence>
<dbReference type="STRING" id="8022.A0A060Y325"/>
<protein>
    <recommendedName>
        <fullName evidence="3">EGF-like domain-containing protein</fullName>
    </recommendedName>
</protein>
<dbReference type="PaxDb" id="8022-A0A060Y325"/>
<evidence type="ECO:0000313" key="4">
    <source>
        <dbReference type="EMBL" id="CDQ83600.1"/>
    </source>
</evidence>
<evidence type="ECO:0000313" key="5">
    <source>
        <dbReference type="Proteomes" id="UP000193380"/>
    </source>
</evidence>
<dbReference type="PROSITE" id="PS00022">
    <property type="entry name" value="EGF_1"/>
    <property type="match status" value="1"/>
</dbReference>
<comment type="caution">
    <text evidence="2">Lacks conserved residue(s) required for the propagation of feature annotation.</text>
</comment>
<gene>
    <name evidence="4" type="ORF">GSONMT00056106001</name>
</gene>
<feature type="domain" description="EGF-like" evidence="3">
    <location>
        <begin position="4"/>
        <end position="35"/>
    </location>
</feature>
<organism evidence="4 5">
    <name type="scientific">Oncorhynchus mykiss</name>
    <name type="common">Rainbow trout</name>
    <name type="synonym">Salmo gairdneri</name>
    <dbReference type="NCBI Taxonomy" id="8022"/>
    <lineage>
        <taxon>Eukaryota</taxon>
        <taxon>Metazoa</taxon>
        <taxon>Chordata</taxon>
        <taxon>Craniata</taxon>
        <taxon>Vertebrata</taxon>
        <taxon>Euteleostomi</taxon>
        <taxon>Actinopterygii</taxon>
        <taxon>Neopterygii</taxon>
        <taxon>Teleostei</taxon>
        <taxon>Protacanthopterygii</taxon>
        <taxon>Salmoniformes</taxon>
        <taxon>Salmonidae</taxon>
        <taxon>Salmoninae</taxon>
        <taxon>Oncorhynchus</taxon>
    </lineage>
</organism>
<dbReference type="AlphaFoldDB" id="A0A060Y325"/>
<reference evidence="4" key="1">
    <citation type="journal article" date="2014" name="Nat. Commun.">
        <title>The rainbow trout genome provides novel insights into evolution after whole-genome duplication in vertebrates.</title>
        <authorList>
            <person name="Berthelot C."/>
            <person name="Brunet F."/>
            <person name="Chalopin D."/>
            <person name="Juanchich A."/>
            <person name="Bernard M."/>
            <person name="Noel B."/>
            <person name="Bento P."/>
            <person name="Da Silva C."/>
            <person name="Labadie K."/>
            <person name="Alberti A."/>
            <person name="Aury J.M."/>
            <person name="Louis A."/>
            <person name="Dehais P."/>
            <person name="Bardou P."/>
            <person name="Montfort J."/>
            <person name="Klopp C."/>
            <person name="Cabau C."/>
            <person name="Gaspin C."/>
            <person name="Thorgaard G.H."/>
            <person name="Boussaha M."/>
            <person name="Quillet E."/>
            <person name="Guyomard R."/>
            <person name="Galiana D."/>
            <person name="Bobe J."/>
            <person name="Volff J.N."/>
            <person name="Genet C."/>
            <person name="Wincker P."/>
            <person name="Jaillon O."/>
            <person name="Roest Crollius H."/>
            <person name="Guiguen Y."/>
        </authorList>
    </citation>
    <scope>NUCLEOTIDE SEQUENCE [LARGE SCALE GENOMIC DNA]</scope>
</reference>
<dbReference type="InterPro" id="IPR013320">
    <property type="entry name" value="ConA-like_dom_sf"/>
</dbReference>
<dbReference type="PROSITE" id="PS01186">
    <property type="entry name" value="EGF_2"/>
    <property type="match status" value="1"/>
</dbReference>
<dbReference type="Proteomes" id="UP000193380">
    <property type="component" value="Unassembled WGS sequence"/>
</dbReference>
<dbReference type="Pfam" id="PF00008">
    <property type="entry name" value="EGF"/>
    <property type="match status" value="1"/>
</dbReference>